<keyword evidence="10" id="KW-1185">Reference proteome</keyword>
<dbReference type="InterPro" id="IPR036188">
    <property type="entry name" value="FAD/NAD-bd_sf"/>
</dbReference>
<comment type="catalytic activity">
    <reaction evidence="7 8">
        <text>2 reduced [adrenodoxin] + NADP(+) + H(+) = 2 oxidized [adrenodoxin] + NADPH</text>
        <dbReference type="Rhea" id="RHEA:42312"/>
        <dbReference type="Rhea" id="RHEA-COMP:9998"/>
        <dbReference type="Rhea" id="RHEA-COMP:9999"/>
        <dbReference type="ChEBI" id="CHEBI:15378"/>
        <dbReference type="ChEBI" id="CHEBI:33737"/>
        <dbReference type="ChEBI" id="CHEBI:33738"/>
        <dbReference type="ChEBI" id="CHEBI:57783"/>
        <dbReference type="ChEBI" id="CHEBI:58349"/>
        <dbReference type="EC" id="1.18.1.6"/>
    </reaction>
</comment>
<comment type="similarity">
    <text evidence="2 8">Belongs to the ferredoxin--NADP reductase type 1 family.</text>
</comment>
<evidence type="ECO:0000256" key="3">
    <source>
        <dbReference type="ARBA" id="ARBA00022630"/>
    </source>
</evidence>
<gene>
    <name evidence="9" type="ORF">AAFC00_002282</name>
</gene>
<keyword evidence="6 8" id="KW-0560">Oxidoreductase</keyword>
<dbReference type="PANTHER" id="PTHR48467:SF1">
    <property type="entry name" value="GLUTAMATE SYNTHASE 1 [NADH], CHLOROPLASTIC-LIKE"/>
    <property type="match status" value="1"/>
</dbReference>
<dbReference type="InterPro" id="IPR021163">
    <property type="entry name" value="Ferredox_Rdtase_adrenod"/>
</dbReference>
<proteinExistence type="inferred from homology"/>
<dbReference type="Proteomes" id="UP001562354">
    <property type="component" value="Unassembled WGS sequence"/>
</dbReference>
<dbReference type="Gene3D" id="3.50.50.60">
    <property type="entry name" value="FAD/NAD(P)-binding domain"/>
    <property type="match status" value="1"/>
</dbReference>
<organism evidence="9 10">
    <name type="scientific">Neodothiora populina</name>
    <dbReference type="NCBI Taxonomy" id="2781224"/>
    <lineage>
        <taxon>Eukaryota</taxon>
        <taxon>Fungi</taxon>
        <taxon>Dikarya</taxon>
        <taxon>Ascomycota</taxon>
        <taxon>Pezizomycotina</taxon>
        <taxon>Dothideomycetes</taxon>
        <taxon>Dothideomycetidae</taxon>
        <taxon>Dothideales</taxon>
        <taxon>Dothioraceae</taxon>
        <taxon>Neodothiora</taxon>
    </lineage>
</organism>
<dbReference type="PIRSF" id="PIRSF000362">
    <property type="entry name" value="FNR"/>
    <property type="match status" value="1"/>
</dbReference>
<sequence length="468" mass="51590">MLQRIPNARIDMYEALPTPYGLVRFGVAPDHPEVKNCIDKFTEIANHPSFTFIGNTRIGNEPHQLPLSTLAPHYNAMLFSYGASEDRQLHIPGESLNRVLSARAFVSWYNGLPEYADMAPPLSESEEAVIIGQGNVALDVARVLLSPLEQLKQTDMTESALATLSRSRVKRVKIVGRRGPLQAPYTIKEVRELLHLPSVSFPGIDESLLLTSNLKKLPRQLMRVAQLLQKGSPVEKSQAAKEWELKYMLSPVSFSPSSTDPSSLGAVDFDQTTFSDDLSKIDLSDLNALRSMRVQKAHDSDAVSLPADIAFKSVGYKSTPLSGFSDLGIPFDDRMGIIPNDRAGRVLSPALGPGDMTAGHVPGMYCAGWVKRGPTGVIASTMEDAFTTAEAVSQDWADSAQFIGDREQDCMKGGWENVKSEADQRGIRSINWNDWEIIDKEEKRRGQESGKEREKCKSVAEMIKILDG</sequence>
<evidence type="ECO:0000256" key="1">
    <source>
        <dbReference type="ARBA" id="ARBA00001974"/>
    </source>
</evidence>
<dbReference type="Gene3D" id="3.40.50.720">
    <property type="entry name" value="NAD(P)-binding Rossmann-like Domain"/>
    <property type="match status" value="1"/>
</dbReference>
<evidence type="ECO:0000313" key="10">
    <source>
        <dbReference type="Proteomes" id="UP001562354"/>
    </source>
</evidence>
<dbReference type="GeneID" id="95975984"/>
<keyword evidence="4 8" id="KW-0274">FAD</keyword>
<dbReference type="PANTHER" id="PTHR48467">
    <property type="entry name" value="GLUTAMATE SYNTHASE 1 [NADH], CHLOROPLASTIC-LIKE"/>
    <property type="match status" value="1"/>
</dbReference>
<keyword evidence="5 8" id="KW-0521">NADP</keyword>
<dbReference type="PRINTS" id="PR00419">
    <property type="entry name" value="ADXRDTASE"/>
</dbReference>
<name>A0ABR3PH50_9PEZI</name>
<evidence type="ECO:0000256" key="2">
    <source>
        <dbReference type="ARBA" id="ARBA00008312"/>
    </source>
</evidence>
<reference evidence="9 10" key="1">
    <citation type="submission" date="2024-07" db="EMBL/GenBank/DDBJ databases">
        <title>Draft sequence of the Neodothiora populina.</title>
        <authorList>
            <person name="Drown D.D."/>
            <person name="Schuette U.S."/>
            <person name="Buechlein A.B."/>
            <person name="Rusch D.R."/>
            <person name="Winton L.W."/>
            <person name="Adams G.A."/>
        </authorList>
    </citation>
    <scope>NUCLEOTIDE SEQUENCE [LARGE SCALE GENOMIC DNA]</scope>
    <source>
        <strain evidence="9 10">CPC 39397</strain>
    </source>
</reference>
<evidence type="ECO:0000256" key="5">
    <source>
        <dbReference type="ARBA" id="ARBA00022857"/>
    </source>
</evidence>
<dbReference type="SUPFAM" id="SSF51971">
    <property type="entry name" value="Nucleotide-binding domain"/>
    <property type="match status" value="1"/>
</dbReference>
<keyword evidence="3 8" id="KW-0285">Flavoprotein</keyword>
<evidence type="ECO:0000256" key="4">
    <source>
        <dbReference type="ARBA" id="ARBA00022827"/>
    </source>
</evidence>
<dbReference type="InterPro" id="IPR055275">
    <property type="entry name" value="Ferredox_Rdtase"/>
</dbReference>
<dbReference type="EMBL" id="JBFMKM010000007">
    <property type="protein sequence ID" value="KAL1305390.1"/>
    <property type="molecule type" value="Genomic_DNA"/>
</dbReference>
<evidence type="ECO:0000256" key="8">
    <source>
        <dbReference type="PIRNR" id="PIRNR000362"/>
    </source>
</evidence>
<evidence type="ECO:0000313" key="9">
    <source>
        <dbReference type="EMBL" id="KAL1305390.1"/>
    </source>
</evidence>
<keyword evidence="8" id="KW-0496">Mitochondrion</keyword>
<evidence type="ECO:0000256" key="7">
    <source>
        <dbReference type="ARBA" id="ARBA00048933"/>
    </source>
</evidence>
<dbReference type="RefSeq" id="XP_069201663.1">
    <property type="nucleotide sequence ID" value="XM_069341575.1"/>
</dbReference>
<protein>
    <recommendedName>
        <fullName evidence="8">NADPH:adrenodoxin oxidoreductase, mitochondrial</fullName>
        <ecNumber evidence="8">1.18.1.6</ecNumber>
    </recommendedName>
</protein>
<comment type="caution">
    <text evidence="9">The sequence shown here is derived from an EMBL/GenBank/DDBJ whole genome shotgun (WGS) entry which is preliminary data.</text>
</comment>
<dbReference type="EC" id="1.18.1.6" evidence="8"/>
<accession>A0ABR3PH50</accession>
<comment type="subcellular location">
    <subcellularLocation>
        <location evidence="8">Mitochondrion</location>
    </subcellularLocation>
</comment>
<evidence type="ECO:0000256" key="6">
    <source>
        <dbReference type="ARBA" id="ARBA00023002"/>
    </source>
</evidence>
<comment type="cofactor">
    <cofactor evidence="1 8">
        <name>FAD</name>
        <dbReference type="ChEBI" id="CHEBI:57692"/>
    </cofactor>
</comment>